<gene>
    <name evidence="4" type="ORF">B4U79_16977</name>
</gene>
<name>A0A3S3P303_9ACAR</name>
<evidence type="ECO:0000313" key="5">
    <source>
        <dbReference type="Proteomes" id="UP000285301"/>
    </source>
</evidence>
<evidence type="ECO:0000259" key="3">
    <source>
        <dbReference type="Pfam" id="PF01347"/>
    </source>
</evidence>
<keyword evidence="5" id="KW-1185">Reference proteome</keyword>
<dbReference type="GO" id="GO:0005319">
    <property type="term" value="F:lipid transporter activity"/>
    <property type="evidence" value="ECO:0007669"/>
    <property type="project" value="InterPro"/>
</dbReference>
<protein>
    <submittedName>
        <fullName evidence="4">Vitellogenin-6-like protein</fullName>
    </submittedName>
</protein>
<dbReference type="PANTHER" id="PTHR23345">
    <property type="entry name" value="VITELLOGENIN-RELATED"/>
    <property type="match status" value="1"/>
</dbReference>
<evidence type="ECO:0000256" key="2">
    <source>
        <dbReference type="ARBA" id="ARBA00023180"/>
    </source>
</evidence>
<keyword evidence="1" id="KW-1015">Disulfide bond</keyword>
<dbReference type="EMBL" id="NCKU01013707">
    <property type="protein sequence ID" value="RWR99756.1"/>
    <property type="molecule type" value="Genomic_DNA"/>
</dbReference>
<evidence type="ECO:0000256" key="1">
    <source>
        <dbReference type="ARBA" id="ARBA00023157"/>
    </source>
</evidence>
<proteinExistence type="predicted"/>
<feature type="non-terminal residue" evidence="4">
    <location>
        <position position="830"/>
    </location>
</feature>
<accession>A0A3S3P303</accession>
<dbReference type="InterPro" id="IPR050733">
    <property type="entry name" value="Vitellogenin/Apolipophorin"/>
</dbReference>
<sequence>MKFPSTPIEKTVEKVNKLAETISNLYKSSLQETKIFEEVENILFDFRFQTPSEIIAAFKSEHNKADIKQRALIFFNILSVSTVFHKSFKITSALTEEYAQSSDSGLREYFIKLMAQYLSSQRILFEDFTVENGKQLFSFCYSDLVRSDKTLRKACLLYLSRVINLNCEFSVNCKRHDVHNFTKKYVEEEGLESVIPLDNSDLLLAIEVLSNFRSPLSKDFIKKILLNKEIDAIVRTEAAWALSHFNDPVEIQNVFKPLVYDRSEHLEIRVTAFLSVLLSMPRILVPFLMTHSYDNRLNFYENKQFLSFAFEMLKTFESAKFAMLPPYIRNQISNVYAEVKDNYERLLGETDTSKYIYLVESKNFFRIIFHVPSTSSLIPQKIFVRTFDAYSDYTLKVSFQGDYHFNMFDIFDQKEPENQEVKEIIDAIVNKFRKQSSPSKRKFSMSLMTDDYYTHLIYSDEASNQPETPMKFPFSFEFVMRHESFTDSAFPYFFEVLHSRIQKVAASPPRLISAHKAESRIIAFQPFSNKQLVAGVKVKKFLRFSCKLAISPDQKEVKIHLPPEGKDDYEIFFEERKDCNYMSKTRSLNIDPIKYESIDTEEKDYNVYDFGFGLHSYYSKPDDEEKENKMSLRRMFLDENNPDTLFGDRNFNYMNKLYLTPQDKPRKYKLTFTKNSDFAFTIKVDYDKEADNVQVFELHSKTNLIESEKTKETIVIMRNFESNSFKRIDFNITYPPQSYKFEGFKLLLDSIKDAAITGKIYGSDHFNLDVNDMTQEKYLFATVTRKASRREDRKAVYKSRKEYGKCEIRFDVSCSYRAYDDILLFYNKLT</sequence>
<dbReference type="InterPro" id="IPR011030">
    <property type="entry name" value="Lipovitellin_superhlx_dom"/>
</dbReference>
<dbReference type="Gene3D" id="1.25.10.20">
    <property type="entry name" value="Vitellinogen, superhelical"/>
    <property type="match status" value="1"/>
</dbReference>
<dbReference type="AlphaFoldDB" id="A0A3S3P303"/>
<comment type="caution">
    <text evidence="4">The sequence shown here is derived from an EMBL/GenBank/DDBJ whole genome shotgun (WGS) entry which is preliminary data.</text>
</comment>
<dbReference type="InterPro" id="IPR001747">
    <property type="entry name" value="Vitellogenin_N"/>
</dbReference>
<dbReference type="STRING" id="1965070.A0A3S3P303"/>
<dbReference type="SUPFAM" id="SSF48431">
    <property type="entry name" value="Lipovitellin-phosvitin complex, superhelical domain"/>
    <property type="match status" value="1"/>
</dbReference>
<dbReference type="PANTHER" id="PTHR23345:SF15">
    <property type="entry name" value="VITELLOGENIN 1-RELATED"/>
    <property type="match status" value="1"/>
</dbReference>
<keyword evidence="2" id="KW-0325">Glycoprotein</keyword>
<feature type="domain" description="Vitellogenin" evidence="3">
    <location>
        <begin position="131"/>
        <end position="281"/>
    </location>
</feature>
<reference evidence="4 5" key="1">
    <citation type="journal article" date="2018" name="Gigascience">
        <title>Genomes of trombidid mites reveal novel predicted allergens and laterally-transferred genes associated with secondary metabolism.</title>
        <authorList>
            <person name="Dong X."/>
            <person name="Chaisiri K."/>
            <person name="Xia D."/>
            <person name="Armstrong S.D."/>
            <person name="Fang Y."/>
            <person name="Donnelly M.J."/>
            <person name="Kadowaki T."/>
            <person name="McGarry J.W."/>
            <person name="Darby A.C."/>
            <person name="Makepeace B.L."/>
        </authorList>
    </citation>
    <scope>NUCLEOTIDE SEQUENCE [LARGE SCALE GENOMIC DNA]</scope>
    <source>
        <strain evidence="4">UoL-WK</strain>
    </source>
</reference>
<dbReference type="Proteomes" id="UP000285301">
    <property type="component" value="Unassembled WGS sequence"/>
</dbReference>
<organism evidence="4 5">
    <name type="scientific">Dinothrombium tinctorium</name>
    <dbReference type="NCBI Taxonomy" id="1965070"/>
    <lineage>
        <taxon>Eukaryota</taxon>
        <taxon>Metazoa</taxon>
        <taxon>Ecdysozoa</taxon>
        <taxon>Arthropoda</taxon>
        <taxon>Chelicerata</taxon>
        <taxon>Arachnida</taxon>
        <taxon>Acari</taxon>
        <taxon>Acariformes</taxon>
        <taxon>Trombidiformes</taxon>
        <taxon>Prostigmata</taxon>
        <taxon>Anystina</taxon>
        <taxon>Parasitengona</taxon>
        <taxon>Trombidioidea</taxon>
        <taxon>Trombidiidae</taxon>
        <taxon>Dinothrombium</taxon>
    </lineage>
</organism>
<dbReference type="OrthoDB" id="160294at2759"/>
<evidence type="ECO:0000313" key="4">
    <source>
        <dbReference type="EMBL" id="RWR99756.1"/>
    </source>
</evidence>
<dbReference type="Pfam" id="PF01347">
    <property type="entry name" value="Vitellogenin_N"/>
    <property type="match status" value="1"/>
</dbReference>